<proteinExistence type="predicted"/>
<evidence type="ECO:0000313" key="3">
    <source>
        <dbReference type="EnsemblPlants" id="LPERR09G02340.1"/>
    </source>
</evidence>
<dbReference type="eggNOG" id="KOG0504">
    <property type="taxonomic scope" value="Eukaryota"/>
</dbReference>
<reference evidence="4" key="2">
    <citation type="submission" date="2013-12" db="EMBL/GenBank/DDBJ databases">
        <authorList>
            <person name="Yu Y."/>
            <person name="Lee S."/>
            <person name="de Baynast K."/>
            <person name="Wissotski M."/>
            <person name="Liu L."/>
            <person name="Talag J."/>
            <person name="Goicoechea J."/>
            <person name="Angelova A."/>
            <person name="Jetty R."/>
            <person name="Kudrna D."/>
            <person name="Golser W."/>
            <person name="Rivera L."/>
            <person name="Zhang J."/>
            <person name="Wing R."/>
        </authorList>
    </citation>
    <scope>NUCLEOTIDE SEQUENCE</scope>
</reference>
<dbReference type="SMART" id="SM00248">
    <property type="entry name" value="ANK"/>
    <property type="match status" value="1"/>
</dbReference>
<sequence length="141" mass="15689">MQASADVNGGKTLTPLIIAAYNGLADCIKYLLEVGADANIPDESGTMPIEIAATQGWKECVELLFPFTSPITKIANWSIEELFQHMQFLSSKTQVPPIIFHFYFLDGSLIFIIYPKRMLCTISSNISCVIYICCLTLQLFV</sequence>
<feature type="transmembrane region" description="Helical" evidence="2">
    <location>
        <begin position="98"/>
        <end position="115"/>
    </location>
</feature>
<organism evidence="3 4">
    <name type="scientific">Leersia perrieri</name>
    <dbReference type="NCBI Taxonomy" id="77586"/>
    <lineage>
        <taxon>Eukaryota</taxon>
        <taxon>Viridiplantae</taxon>
        <taxon>Streptophyta</taxon>
        <taxon>Embryophyta</taxon>
        <taxon>Tracheophyta</taxon>
        <taxon>Spermatophyta</taxon>
        <taxon>Magnoliopsida</taxon>
        <taxon>Liliopsida</taxon>
        <taxon>Poales</taxon>
        <taxon>Poaceae</taxon>
        <taxon>BOP clade</taxon>
        <taxon>Oryzoideae</taxon>
        <taxon>Oryzeae</taxon>
        <taxon>Oryzinae</taxon>
        <taxon>Leersia</taxon>
    </lineage>
</organism>
<reference evidence="3" key="3">
    <citation type="submission" date="2015-04" db="UniProtKB">
        <authorList>
            <consortium name="EnsemblPlants"/>
        </authorList>
    </citation>
    <scope>IDENTIFICATION</scope>
</reference>
<dbReference type="Gramene" id="LPERR09G02340.1">
    <property type="protein sequence ID" value="LPERR09G02340.1"/>
    <property type="gene ID" value="LPERR09G02340"/>
</dbReference>
<dbReference type="InterPro" id="IPR051616">
    <property type="entry name" value="Cul2-RING_E3_ligase_SR"/>
</dbReference>
<evidence type="ECO:0000256" key="2">
    <source>
        <dbReference type="SAM" id="Phobius"/>
    </source>
</evidence>
<keyword evidence="2" id="KW-0812">Transmembrane</keyword>
<name>A0A0D9XBX3_9ORYZ</name>
<keyword evidence="2" id="KW-1133">Transmembrane helix</keyword>
<dbReference type="Proteomes" id="UP000032180">
    <property type="component" value="Chromosome 9"/>
</dbReference>
<dbReference type="PANTHER" id="PTHR46224:SF22">
    <property type="match status" value="1"/>
</dbReference>
<dbReference type="PANTHER" id="PTHR46224">
    <property type="entry name" value="ANKYRIN REPEAT FAMILY PROTEIN"/>
    <property type="match status" value="1"/>
</dbReference>
<evidence type="ECO:0000256" key="1">
    <source>
        <dbReference type="PROSITE-ProRule" id="PRU00023"/>
    </source>
</evidence>
<feature type="repeat" description="ANK" evidence="1">
    <location>
        <begin position="11"/>
        <end position="43"/>
    </location>
</feature>
<protein>
    <submittedName>
        <fullName evidence="3">Uncharacterized protein</fullName>
    </submittedName>
</protein>
<accession>A0A0D9XBX3</accession>
<dbReference type="PROSITE" id="PS50088">
    <property type="entry name" value="ANK_REPEAT"/>
    <property type="match status" value="1"/>
</dbReference>
<feature type="transmembrane region" description="Helical" evidence="2">
    <location>
        <begin position="122"/>
        <end position="140"/>
    </location>
</feature>
<dbReference type="EnsemblPlants" id="LPERR09G02340.1">
    <property type="protein sequence ID" value="LPERR09G02340.1"/>
    <property type="gene ID" value="LPERR09G02340"/>
</dbReference>
<dbReference type="HOGENOM" id="CLU_1828119_0_0_1"/>
<keyword evidence="4" id="KW-1185">Reference proteome</keyword>
<dbReference type="PROSITE" id="PS50297">
    <property type="entry name" value="ANK_REP_REGION"/>
    <property type="match status" value="1"/>
</dbReference>
<dbReference type="Gene3D" id="1.25.40.20">
    <property type="entry name" value="Ankyrin repeat-containing domain"/>
    <property type="match status" value="1"/>
</dbReference>
<keyword evidence="1" id="KW-0040">ANK repeat</keyword>
<dbReference type="STRING" id="77586.A0A0D9XBX3"/>
<dbReference type="InterPro" id="IPR002110">
    <property type="entry name" value="Ankyrin_rpt"/>
</dbReference>
<dbReference type="InterPro" id="IPR036770">
    <property type="entry name" value="Ankyrin_rpt-contain_sf"/>
</dbReference>
<reference evidence="3 4" key="1">
    <citation type="submission" date="2012-08" db="EMBL/GenBank/DDBJ databases">
        <title>Oryza genome evolution.</title>
        <authorList>
            <person name="Wing R.A."/>
        </authorList>
    </citation>
    <scope>NUCLEOTIDE SEQUENCE</scope>
</reference>
<dbReference type="AlphaFoldDB" id="A0A0D9XBX3"/>
<evidence type="ECO:0000313" key="4">
    <source>
        <dbReference type="Proteomes" id="UP000032180"/>
    </source>
</evidence>
<keyword evidence="2" id="KW-0472">Membrane</keyword>
<dbReference type="Pfam" id="PF13857">
    <property type="entry name" value="Ank_5"/>
    <property type="match status" value="1"/>
</dbReference>
<dbReference type="SUPFAM" id="SSF48403">
    <property type="entry name" value="Ankyrin repeat"/>
    <property type="match status" value="1"/>
</dbReference>